<keyword evidence="1" id="KW-1133">Transmembrane helix</keyword>
<dbReference type="RefSeq" id="WP_103318266.1">
    <property type="nucleotide sequence ID" value="NZ_PPTF01000019.1"/>
</dbReference>
<reference evidence="2 3" key="1">
    <citation type="submission" date="2018-01" db="EMBL/GenBank/DDBJ databases">
        <title>Genomic Sequence of Chromobacterium MWU13-2610 from wild cranberry bogs within the Cape Cod National Seashore.</title>
        <authorList>
            <person name="O'Hara-Hanley K."/>
            <person name="Soby S."/>
            <person name="Harrison A."/>
        </authorList>
    </citation>
    <scope>NUCLEOTIDE SEQUENCE [LARGE SCALE GENOMIC DNA]</scope>
    <source>
        <strain evidence="2 3">MWU13-2610</strain>
    </source>
</reference>
<keyword evidence="3" id="KW-1185">Reference proteome</keyword>
<organism evidence="2 3">
    <name type="scientific">Chromobacterium sinusclupearum</name>
    <dbReference type="NCBI Taxonomy" id="2077146"/>
    <lineage>
        <taxon>Bacteria</taxon>
        <taxon>Pseudomonadati</taxon>
        <taxon>Pseudomonadota</taxon>
        <taxon>Betaproteobacteria</taxon>
        <taxon>Neisseriales</taxon>
        <taxon>Chromobacteriaceae</taxon>
        <taxon>Chromobacterium</taxon>
    </lineage>
</organism>
<dbReference type="Proteomes" id="UP000236416">
    <property type="component" value="Unassembled WGS sequence"/>
</dbReference>
<feature type="transmembrane region" description="Helical" evidence="1">
    <location>
        <begin position="58"/>
        <end position="80"/>
    </location>
</feature>
<accession>A0A2K4MR77</accession>
<name>A0A2K4MR77_9NEIS</name>
<evidence type="ECO:0000256" key="1">
    <source>
        <dbReference type="SAM" id="Phobius"/>
    </source>
</evidence>
<keyword evidence="1" id="KW-0812">Transmembrane</keyword>
<protein>
    <submittedName>
        <fullName evidence="2">Uncharacterized protein</fullName>
    </submittedName>
</protein>
<proteinExistence type="predicted"/>
<gene>
    <name evidence="2" type="ORF">C2134_05790</name>
</gene>
<dbReference type="AlphaFoldDB" id="A0A2K4MR77"/>
<keyword evidence="1" id="KW-0472">Membrane</keyword>
<comment type="caution">
    <text evidence="2">The sequence shown here is derived from an EMBL/GenBank/DDBJ whole genome shotgun (WGS) entry which is preliminary data.</text>
</comment>
<sequence>MKLHLPHPHLHFDGEQWQQGTERWADITLQGWLLLLDSQARRQAWLRWRERRPPAREVLLGLACWLSGSMVLLGLVYLLYLLSTHW</sequence>
<evidence type="ECO:0000313" key="2">
    <source>
        <dbReference type="EMBL" id="POA99588.1"/>
    </source>
</evidence>
<evidence type="ECO:0000313" key="3">
    <source>
        <dbReference type="Proteomes" id="UP000236416"/>
    </source>
</evidence>
<dbReference type="EMBL" id="PPTF01000019">
    <property type="protein sequence ID" value="POA99588.1"/>
    <property type="molecule type" value="Genomic_DNA"/>
</dbReference>